<protein>
    <submittedName>
        <fullName evidence="1">Uncharacterized protein</fullName>
    </submittedName>
</protein>
<proteinExistence type="predicted"/>
<evidence type="ECO:0000313" key="2">
    <source>
        <dbReference type="Proteomes" id="UP001482620"/>
    </source>
</evidence>
<name>A0ABV0UYC5_9TELE</name>
<keyword evidence="2" id="KW-1185">Reference proteome</keyword>
<sequence>MEIRKIQVFTRYTRNKLSIVTLVNDYMLKDTCCKNLKRKLPEYIIWPKVLGHSTKSIISSVSHFHGCRCVKFDVEKLDWPAQGPDLNLLEHLWGKLEAEAAILVAMNTLVIRRSL</sequence>
<accession>A0ABV0UYC5</accession>
<dbReference type="Gene3D" id="3.30.420.10">
    <property type="entry name" value="Ribonuclease H-like superfamily/Ribonuclease H"/>
    <property type="match status" value="1"/>
</dbReference>
<dbReference type="Proteomes" id="UP001482620">
    <property type="component" value="Unassembled WGS sequence"/>
</dbReference>
<reference evidence="1 2" key="1">
    <citation type="submission" date="2021-06" db="EMBL/GenBank/DDBJ databases">
        <authorList>
            <person name="Palmer J.M."/>
        </authorList>
    </citation>
    <scope>NUCLEOTIDE SEQUENCE [LARGE SCALE GENOMIC DNA]</scope>
    <source>
        <strain evidence="2">if_2019</strain>
        <tissue evidence="1">Muscle</tissue>
    </source>
</reference>
<comment type="caution">
    <text evidence="1">The sequence shown here is derived from an EMBL/GenBank/DDBJ whole genome shotgun (WGS) entry which is preliminary data.</text>
</comment>
<dbReference type="EMBL" id="JAHRIQ010084188">
    <property type="protein sequence ID" value="MEQ2249053.1"/>
    <property type="molecule type" value="Genomic_DNA"/>
</dbReference>
<organism evidence="1 2">
    <name type="scientific">Ilyodon furcidens</name>
    <name type="common">goldbreast splitfin</name>
    <dbReference type="NCBI Taxonomy" id="33524"/>
    <lineage>
        <taxon>Eukaryota</taxon>
        <taxon>Metazoa</taxon>
        <taxon>Chordata</taxon>
        <taxon>Craniata</taxon>
        <taxon>Vertebrata</taxon>
        <taxon>Euteleostomi</taxon>
        <taxon>Actinopterygii</taxon>
        <taxon>Neopterygii</taxon>
        <taxon>Teleostei</taxon>
        <taxon>Neoteleostei</taxon>
        <taxon>Acanthomorphata</taxon>
        <taxon>Ovalentaria</taxon>
        <taxon>Atherinomorphae</taxon>
        <taxon>Cyprinodontiformes</taxon>
        <taxon>Goodeidae</taxon>
        <taxon>Ilyodon</taxon>
    </lineage>
</organism>
<gene>
    <name evidence="1" type="ORF">ILYODFUR_025347</name>
</gene>
<dbReference type="InterPro" id="IPR036397">
    <property type="entry name" value="RNaseH_sf"/>
</dbReference>
<evidence type="ECO:0000313" key="1">
    <source>
        <dbReference type="EMBL" id="MEQ2249053.1"/>
    </source>
</evidence>